<dbReference type="AlphaFoldDB" id="A0A1G9AS28"/>
<gene>
    <name evidence="5" type="ORF">SAMN04487935_3003</name>
</gene>
<organism evidence="5 6">
    <name type="scientific">Flavobacterium noncentrifugens</name>
    <dbReference type="NCBI Taxonomy" id="1128970"/>
    <lineage>
        <taxon>Bacteria</taxon>
        <taxon>Pseudomonadati</taxon>
        <taxon>Bacteroidota</taxon>
        <taxon>Flavobacteriia</taxon>
        <taxon>Flavobacteriales</taxon>
        <taxon>Flavobacteriaceae</taxon>
        <taxon>Flavobacterium</taxon>
    </lineage>
</organism>
<sequence>MEKQAQIYKADQRGCSESEIFRRFCTFNFDDYRAISRHAFGALYAVNDETLAAGNKIVRHVEENFDIILLPLVGGIVYKDSLGNQDIVGTEEIRIFSAHKGMSYEITNSYEEELVNYIQIWLRPDKPFFTSQSNQQNFNLSERNILIPLFEGKISDSPVLKTNATADGFIGIFDGRKEGKYKLKNPHNGLFTFVINGAFEFENRLIESRDALSISGISEIAFEALSENAILLILEIPLKR</sequence>
<dbReference type="Pfam" id="PF17954">
    <property type="entry name" value="Pirin_C_2"/>
    <property type="match status" value="1"/>
</dbReference>
<keyword evidence="6" id="KW-1185">Reference proteome</keyword>
<dbReference type="InterPro" id="IPR003829">
    <property type="entry name" value="Pirin_N_dom"/>
</dbReference>
<evidence type="ECO:0000256" key="2">
    <source>
        <dbReference type="RuleBase" id="RU003457"/>
    </source>
</evidence>
<evidence type="ECO:0008006" key="7">
    <source>
        <dbReference type="Google" id="ProtNLM"/>
    </source>
</evidence>
<feature type="domain" description="Quercetin 2,3-dioxygenase C-terminal cupin" evidence="4">
    <location>
        <begin position="160"/>
        <end position="233"/>
    </location>
</feature>
<dbReference type="SUPFAM" id="SSF51182">
    <property type="entry name" value="RmlC-like cupins"/>
    <property type="match status" value="1"/>
</dbReference>
<evidence type="ECO:0000256" key="1">
    <source>
        <dbReference type="ARBA" id="ARBA00008416"/>
    </source>
</evidence>
<name>A0A1G9AS28_9FLAO</name>
<dbReference type="EMBL" id="FNEZ01000005">
    <property type="protein sequence ID" value="SDK29440.1"/>
    <property type="molecule type" value="Genomic_DNA"/>
</dbReference>
<evidence type="ECO:0000313" key="6">
    <source>
        <dbReference type="Proteomes" id="UP000199580"/>
    </source>
</evidence>
<comment type="similarity">
    <text evidence="1 2">Belongs to the pirin family.</text>
</comment>
<protein>
    <recommendedName>
        <fullName evidence="7">Quercetin 2,3-dioxygenase C-terminal cupin domain-containing protein</fullName>
    </recommendedName>
</protein>
<reference evidence="5 6" key="1">
    <citation type="submission" date="2016-10" db="EMBL/GenBank/DDBJ databases">
        <authorList>
            <person name="de Groot N.N."/>
        </authorList>
    </citation>
    <scope>NUCLEOTIDE SEQUENCE [LARGE SCALE GENOMIC DNA]</scope>
    <source>
        <strain evidence="5 6">CGMCC 1.10076</strain>
    </source>
</reference>
<dbReference type="InterPro" id="IPR012093">
    <property type="entry name" value="Pirin"/>
</dbReference>
<evidence type="ECO:0000259" key="3">
    <source>
        <dbReference type="Pfam" id="PF02678"/>
    </source>
</evidence>
<accession>A0A1G9AS28</accession>
<dbReference type="RefSeq" id="WP_170227572.1">
    <property type="nucleotide sequence ID" value="NZ_BKAI01000007.1"/>
</dbReference>
<dbReference type="STRING" id="1128970.SAMN04487935_3003"/>
<dbReference type="Pfam" id="PF02678">
    <property type="entry name" value="Pirin"/>
    <property type="match status" value="1"/>
</dbReference>
<proteinExistence type="inferred from homology"/>
<evidence type="ECO:0000313" key="5">
    <source>
        <dbReference type="EMBL" id="SDK29440.1"/>
    </source>
</evidence>
<dbReference type="InterPro" id="IPR014710">
    <property type="entry name" value="RmlC-like_jellyroll"/>
</dbReference>
<dbReference type="PANTHER" id="PTHR43212:SF3">
    <property type="entry name" value="QUERCETIN 2,3-DIOXYGENASE"/>
    <property type="match status" value="1"/>
</dbReference>
<dbReference type="Gene3D" id="2.60.120.10">
    <property type="entry name" value="Jelly Rolls"/>
    <property type="match status" value="2"/>
</dbReference>
<evidence type="ECO:0000259" key="4">
    <source>
        <dbReference type="Pfam" id="PF17954"/>
    </source>
</evidence>
<dbReference type="InterPro" id="IPR011051">
    <property type="entry name" value="RmlC_Cupin_sf"/>
</dbReference>
<feature type="domain" description="Pirin N-terminal" evidence="3">
    <location>
        <begin position="18"/>
        <end position="122"/>
    </location>
</feature>
<dbReference type="Proteomes" id="UP000199580">
    <property type="component" value="Unassembled WGS sequence"/>
</dbReference>
<dbReference type="PANTHER" id="PTHR43212">
    <property type="entry name" value="QUERCETIN 2,3-DIOXYGENASE"/>
    <property type="match status" value="1"/>
</dbReference>
<dbReference type="InterPro" id="IPR041602">
    <property type="entry name" value="Quercetinase_C"/>
</dbReference>